<reference evidence="1" key="1">
    <citation type="submission" date="2021-06" db="EMBL/GenBank/DDBJ databases">
        <authorList>
            <person name="Kallberg Y."/>
            <person name="Tangrot J."/>
            <person name="Rosling A."/>
        </authorList>
    </citation>
    <scope>NUCLEOTIDE SEQUENCE</scope>
    <source>
        <strain evidence="1">BR232B</strain>
    </source>
</reference>
<dbReference type="AlphaFoldDB" id="A0A9N9HGE4"/>
<protein>
    <submittedName>
        <fullName evidence="1">965_t:CDS:1</fullName>
    </submittedName>
</protein>
<dbReference type="OrthoDB" id="5588846at2759"/>
<dbReference type="EMBL" id="CAJVPI010005340">
    <property type="protein sequence ID" value="CAG8673513.1"/>
    <property type="molecule type" value="Genomic_DNA"/>
</dbReference>
<dbReference type="Gene3D" id="3.40.630.10">
    <property type="entry name" value="Zn peptidases"/>
    <property type="match status" value="1"/>
</dbReference>
<organism evidence="1 2">
    <name type="scientific">Paraglomus brasilianum</name>
    <dbReference type="NCBI Taxonomy" id="144538"/>
    <lineage>
        <taxon>Eukaryota</taxon>
        <taxon>Fungi</taxon>
        <taxon>Fungi incertae sedis</taxon>
        <taxon>Mucoromycota</taxon>
        <taxon>Glomeromycotina</taxon>
        <taxon>Glomeromycetes</taxon>
        <taxon>Paraglomerales</taxon>
        <taxon>Paraglomeraceae</taxon>
        <taxon>Paraglomus</taxon>
    </lineage>
</organism>
<feature type="non-terminal residue" evidence="1">
    <location>
        <position position="1"/>
    </location>
</feature>
<dbReference type="Proteomes" id="UP000789739">
    <property type="component" value="Unassembled WGS sequence"/>
</dbReference>
<evidence type="ECO:0000313" key="1">
    <source>
        <dbReference type="EMBL" id="CAG8673513.1"/>
    </source>
</evidence>
<sequence>MCSLSSSDGSLRGAAMERGIPAITVEIGDPSKFQRRFVRMLYKG</sequence>
<accession>A0A9N9HGE4</accession>
<evidence type="ECO:0000313" key="2">
    <source>
        <dbReference type="Proteomes" id="UP000789739"/>
    </source>
</evidence>
<name>A0A9N9HGE4_9GLOM</name>
<keyword evidence="2" id="KW-1185">Reference proteome</keyword>
<comment type="caution">
    <text evidence="1">The sequence shown here is derived from an EMBL/GenBank/DDBJ whole genome shotgun (WGS) entry which is preliminary data.</text>
</comment>
<proteinExistence type="predicted"/>
<gene>
    <name evidence="1" type="ORF">PBRASI_LOCUS11431</name>
</gene>